<dbReference type="FunFam" id="3.40.50.720:FF:000033">
    <property type="entry name" value="Adenylyltransferase and sulfurtransferase MOCS3"/>
    <property type="match status" value="1"/>
</dbReference>
<keyword evidence="6 14" id="KW-0479">Metal-binding</keyword>
<feature type="binding site" evidence="14">
    <location>
        <position position="405"/>
    </location>
    <ligand>
        <name>Zn(2+)</name>
        <dbReference type="ChEBI" id="CHEBI:29105"/>
    </ligand>
</feature>
<dbReference type="RefSeq" id="XP_016760782.1">
    <property type="nucleotide sequence ID" value="XM_016905451.1"/>
</dbReference>
<feature type="binding site" evidence="14">
    <location>
        <position position="298"/>
    </location>
    <ligand>
        <name>Zn(2+)</name>
        <dbReference type="ChEBI" id="CHEBI:29105"/>
    </ligand>
</feature>
<evidence type="ECO:0000256" key="11">
    <source>
        <dbReference type="ARBA" id="ARBA00023150"/>
    </source>
</evidence>
<feature type="active site" description="Glycyl thioester intermediate; for adenylyltransferase activity" evidence="14">
    <location>
        <position position="315"/>
    </location>
</feature>
<dbReference type="InterPro" id="IPR028885">
    <property type="entry name" value="MOCS3/Uba4"/>
</dbReference>
<keyword evidence="5" id="KW-0548">Nucleotidyltransferase</keyword>
<dbReference type="eggNOG" id="KOG2017">
    <property type="taxonomic scope" value="Eukaryota"/>
</dbReference>
<organism evidence="17 18">
    <name type="scientific">Sphaerulina musiva (strain SO2202)</name>
    <name type="common">Poplar stem canker fungus</name>
    <name type="synonym">Septoria musiva</name>
    <dbReference type="NCBI Taxonomy" id="692275"/>
    <lineage>
        <taxon>Eukaryota</taxon>
        <taxon>Fungi</taxon>
        <taxon>Dikarya</taxon>
        <taxon>Ascomycota</taxon>
        <taxon>Pezizomycotina</taxon>
        <taxon>Dothideomycetes</taxon>
        <taxon>Dothideomycetidae</taxon>
        <taxon>Mycosphaerellales</taxon>
        <taxon>Mycosphaerellaceae</taxon>
        <taxon>Sphaerulina</taxon>
    </lineage>
</organism>
<dbReference type="GO" id="GO:0002143">
    <property type="term" value="P:tRNA wobble position uridine thiolation"/>
    <property type="evidence" value="ECO:0007669"/>
    <property type="project" value="EnsemblFungi"/>
</dbReference>
<dbReference type="InterPro" id="IPR045886">
    <property type="entry name" value="ThiF/MoeB/HesA"/>
</dbReference>
<comment type="catalytic activity">
    <reaction evidence="14">
        <text>[molybdopterin-synthase sulfur-carrier protein]-C-terminal Gly-Gly + ATP + H(+) = [molybdopterin-synthase sulfur-carrier protein]-C-terminal Gly-Gly-AMP + diphosphate</text>
        <dbReference type="Rhea" id="RHEA:43616"/>
        <dbReference type="Rhea" id="RHEA-COMP:12159"/>
        <dbReference type="Rhea" id="RHEA-COMP:12202"/>
        <dbReference type="ChEBI" id="CHEBI:15378"/>
        <dbReference type="ChEBI" id="CHEBI:30616"/>
        <dbReference type="ChEBI" id="CHEBI:33019"/>
        <dbReference type="ChEBI" id="CHEBI:90618"/>
        <dbReference type="ChEBI" id="CHEBI:90778"/>
        <dbReference type="EC" id="2.7.7.80"/>
    </reaction>
</comment>
<dbReference type="EC" id="2.8.1.11" evidence="14"/>
<dbReference type="EMBL" id="KB456264">
    <property type="protein sequence ID" value="EMF12661.1"/>
    <property type="molecule type" value="Genomic_DNA"/>
</dbReference>
<feature type="binding site" evidence="14">
    <location>
        <begin position="249"/>
        <end position="250"/>
    </location>
    <ligand>
        <name>ATP</name>
        <dbReference type="ChEBI" id="CHEBI:30616"/>
    </ligand>
</feature>
<feature type="binding site" evidence="14">
    <location>
        <position position="205"/>
    </location>
    <ligand>
        <name>ATP</name>
        <dbReference type="ChEBI" id="CHEBI:30616"/>
    </ligand>
</feature>
<dbReference type="CDD" id="cd00757">
    <property type="entry name" value="ThiF_MoeB_HesA_family"/>
    <property type="match status" value="1"/>
</dbReference>
<feature type="active site" description="Cysteine persulfide intermediate; for sulfurtransferase activity" evidence="14">
    <location>
        <position position="507"/>
    </location>
</feature>
<dbReference type="GO" id="GO:0032447">
    <property type="term" value="P:protein urmylation"/>
    <property type="evidence" value="ECO:0007669"/>
    <property type="project" value="EnsemblFungi"/>
</dbReference>
<gene>
    <name evidence="14" type="primary">uba4</name>
    <name evidence="14" type="synonym">cnxF</name>
    <name evidence="17" type="ORF">SEPMUDRAFT_149271</name>
</gene>
<evidence type="ECO:0000313" key="17">
    <source>
        <dbReference type="EMBL" id="EMF12661.1"/>
    </source>
</evidence>
<dbReference type="GO" id="GO:0061605">
    <property type="term" value="F:molybdopterin-synthase adenylyltransferase activity"/>
    <property type="evidence" value="ECO:0007669"/>
    <property type="project" value="UniProtKB-EC"/>
</dbReference>
<keyword evidence="4 14" id="KW-0819">tRNA processing</keyword>
<dbReference type="GO" id="GO:0004792">
    <property type="term" value="F:thiosulfate-cyanide sulfurtransferase activity"/>
    <property type="evidence" value="ECO:0007669"/>
    <property type="project" value="EnsemblFungi"/>
</dbReference>
<dbReference type="GO" id="GO:0061604">
    <property type="term" value="F:molybdopterin-synthase sulfurtransferase activity"/>
    <property type="evidence" value="ECO:0007669"/>
    <property type="project" value="UniProtKB-EC"/>
</dbReference>
<dbReference type="PROSITE" id="PS50206">
    <property type="entry name" value="RHODANESE_3"/>
    <property type="match status" value="1"/>
</dbReference>
<evidence type="ECO:0000256" key="12">
    <source>
        <dbReference type="ARBA" id="ARBA00023268"/>
    </source>
</evidence>
<evidence type="ECO:0000256" key="3">
    <source>
        <dbReference type="ARBA" id="ARBA00022679"/>
    </source>
</evidence>
<feature type="coiled-coil region" evidence="15">
    <location>
        <begin position="11"/>
        <end position="45"/>
    </location>
</feature>
<sequence length="556" mass="59788">MVAMANVDSHVALLRKQIAATESQLASLKQQLALAEKRVETTRLLNASYQGGFPAEWIGEISSVLTDQLLASDLYPASVASGGSGGSGDGGLDGIATAIRQETGIEGREFVAPEAVSSGRWPLLCEEYKRYGRQMIMPEVGLHGQLRLKNARVLVVGVGGLGCPAAAYLAAAGVGTLGLMDGDVVEVSNLHRQIAHNASRVGMSKVDSAYDYLSELNPLVNYQRHHFHLTPEKAIPIFSRYHLILDCTDHPTSRYLISDACVLTGKPLVSASALKTEGQLIVLNNPPRPPGDLAGGPCYRCVFPKPPPADSLLSCSEGGILGPVVGLMGVLQALEAIKLITSKPSTHESSNGSVDLAALMSLPPSPSLQPQEPPPRPTLTIFSAFSTPQFRSVRMRTRRLDCACCSSQATITRDNLNSGSLDYQAFCGLTHPLQVLPPSSRISAQDFARLPRDGSNTLIDVRDETQYQMCALRGSLNVPWKGNAEAWIQRALEVGALHGSSDYYVVCREGNDSQLVAKAIHDLLQGEGGDLGVSIKDIKGGFRAWREQVDREWPDY</sequence>
<dbReference type="Gene3D" id="3.40.250.10">
    <property type="entry name" value="Rhodanese-like domain"/>
    <property type="match status" value="1"/>
</dbReference>
<keyword evidence="15" id="KW-0175">Coiled coil</keyword>
<accession>M3BX66</accession>
<evidence type="ECO:0000256" key="4">
    <source>
        <dbReference type="ARBA" id="ARBA00022694"/>
    </source>
</evidence>
<dbReference type="PANTHER" id="PTHR10953">
    <property type="entry name" value="UBIQUITIN-ACTIVATING ENZYME E1"/>
    <property type="match status" value="1"/>
</dbReference>
<keyword evidence="3 14" id="KW-0808">Transferase</keyword>
<keyword evidence="11 14" id="KW-0501">Molybdenum cofactor biosynthesis</keyword>
<dbReference type="STRING" id="692275.M3BX66"/>
<evidence type="ECO:0000256" key="5">
    <source>
        <dbReference type="ARBA" id="ARBA00022695"/>
    </source>
</evidence>
<comment type="function">
    <text evidence="14">Plays a central role in 2-thiolation of mcm(5)S(2)U at tRNA wobble positions of cytosolic tRNA(Lys), tRNA(Glu) and tRNA(Gln). Also essential during biosynthesis of the molybdenum cofactor. Acts by mediating the C-terminal thiocarboxylation of sulfur carriers urm1 and MOCS2A. Its N-terminus first activates urm1 and MOCS2A as acyl-adenylates (-COAMP), then the persulfide sulfur on the catalytic cysteine is transferred to urm1 and MOCS2A to form thiocarboxylation (-COSH) of their C-terminus. The reaction probably involves hydrogen sulfide that is generated from the persulfide intermediate and that acts as nucleophile towards urm1 and MOCS2A. Subsequently, a transient disulfide bond is formed. Does not use thiosulfate as sulfur donor; nfs1 probably acting as a sulfur donor for thiocarboxylation reactions.</text>
</comment>
<dbReference type="SMART" id="SM00450">
    <property type="entry name" value="RHOD"/>
    <property type="match status" value="1"/>
</dbReference>
<keyword evidence="7 14" id="KW-0547">Nucleotide-binding</keyword>
<dbReference type="GO" id="GO:0034599">
    <property type="term" value="P:cellular response to oxidative stress"/>
    <property type="evidence" value="ECO:0007669"/>
    <property type="project" value="EnsemblFungi"/>
</dbReference>
<evidence type="ECO:0000256" key="10">
    <source>
        <dbReference type="ARBA" id="ARBA00022840"/>
    </source>
</evidence>
<dbReference type="EC" id="2.7.7.80" evidence="14"/>
<dbReference type="GO" id="GO:0042802">
    <property type="term" value="F:identical protein binding"/>
    <property type="evidence" value="ECO:0007669"/>
    <property type="project" value="EnsemblFungi"/>
</dbReference>
<dbReference type="AlphaFoldDB" id="M3BX66"/>
<dbReference type="HAMAP" id="MF_03049">
    <property type="entry name" value="MOCS3_Uba4"/>
    <property type="match status" value="1"/>
</dbReference>
<dbReference type="Gene3D" id="3.40.50.720">
    <property type="entry name" value="NAD(P)-binding Rossmann-like Domain"/>
    <property type="match status" value="1"/>
</dbReference>
<dbReference type="InterPro" id="IPR035985">
    <property type="entry name" value="Ubiquitin-activating_enz"/>
</dbReference>
<keyword evidence="2 14" id="KW-0963">Cytoplasm</keyword>
<evidence type="ECO:0000256" key="14">
    <source>
        <dbReference type="HAMAP-Rule" id="MF_03049"/>
    </source>
</evidence>
<protein>
    <recommendedName>
        <fullName evidence="14">Adenylyltransferase and sulfurtransferase uba4</fullName>
    </recommendedName>
    <alternativeName>
        <fullName evidence="14">Common component for nitrate reductase and xanthine dehydrogenase protein F</fullName>
    </alternativeName>
    <alternativeName>
        <fullName evidence="14">Ubiquitin-like protein activator 4</fullName>
    </alternativeName>
    <domain>
        <recommendedName>
            <fullName evidence="14">Molybdopterin-synthase adenylyltransferase</fullName>
            <ecNumber evidence="14">2.7.7.80</ecNumber>
        </recommendedName>
        <alternativeName>
            <fullName evidence="14">Adenylyltransferase uba4</fullName>
        </alternativeName>
        <alternativeName>
            <fullName evidence="14">Sulfur carrier protein MOCS2A adenylyltransferase</fullName>
        </alternativeName>
    </domain>
    <domain>
        <recommendedName>
            <fullName evidence="14">Molybdopterin-synthase sulfurtransferase</fullName>
            <ecNumber evidence="14">2.8.1.11</ecNumber>
        </recommendedName>
        <alternativeName>
            <fullName evidence="14">Sulfurtransferase uba4</fullName>
        </alternativeName>
        <alternativeName>
            <fullName evidence="14">Sulfur carrier protein MOCS2A sulfurtransferase</fullName>
        </alternativeName>
    </domain>
</protein>
<comment type="similarity">
    <text evidence="14">In the N-terminal section; belongs to the HesA/MoeB/ThiF family. UBA4 subfamily.</text>
</comment>
<proteinExistence type="inferred from homology"/>
<dbReference type="OrthoDB" id="10261062at2759"/>
<feature type="binding site" evidence="14">
    <location>
        <position position="160"/>
    </location>
    <ligand>
        <name>ATP</name>
        <dbReference type="ChEBI" id="CHEBI:30616"/>
    </ligand>
</feature>
<keyword evidence="10 14" id="KW-0067">ATP-binding</keyword>
<dbReference type="UniPathway" id="UPA00988"/>
<evidence type="ECO:0000256" key="15">
    <source>
        <dbReference type="SAM" id="Coils"/>
    </source>
</evidence>
<dbReference type="GO" id="GO:0042292">
    <property type="term" value="F:URM1 activating enzyme activity"/>
    <property type="evidence" value="ECO:0007669"/>
    <property type="project" value="EnsemblFungi"/>
</dbReference>
<dbReference type="GO" id="GO:0006777">
    <property type="term" value="P:Mo-molybdopterin cofactor biosynthetic process"/>
    <property type="evidence" value="ECO:0007669"/>
    <property type="project" value="UniProtKB-UniRule"/>
</dbReference>
<keyword evidence="9 14" id="KW-0862">Zinc</keyword>
<dbReference type="GO" id="GO:2000220">
    <property type="term" value="P:regulation of pseudohyphal growth"/>
    <property type="evidence" value="ECO:0007669"/>
    <property type="project" value="EnsemblFungi"/>
</dbReference>
<dbReference type="GO" id="GO:0005524">
    <property type="term" value="F:ATP binding"/>
    <property type="evidence" value="ECO:0007669"/>
    <property type="project" value="UniProtKB-KW"/>
</dbReference>
<evidence type="ECO:0000256" key="9">
    <source>
        <dbReference type="ARBA" id="ARBA00022833"/>
    </source>
</evidence>
<dbReference type="GO" id="GO:0001403">
    <property type="term" value="P:invasive growth in response to glucose limitation"/>
    <property type="evidence" value="ECO:0007669"/>
    <property type="project" value="EnsemblFungi"/>
</dbReference>
<evidence type="ECO:0000256" key="13">
    <source>
        <dbReference type="ARBA" id="ARBA00043893"/>
    </source>
</evidence>
<comment type="function">
    <text evidence="13">Plays a central role in 2-thiolation of mcm(5)S(2)U at tRNA wobble positions of cytosolic tRNA(Lys), tRNA(Glu) and tRNA(Gln). Also essential during biosynthesis of the molybdenum cofactor. Acts by mediating the C-terminal thiocarboxylation of sulfur carriers urm1 and mocs2a. Its N-terminus first activates urm1 and mocs2a as acyl-adenylates (-COAMP), then the persulfide sulfur on the catalytic cysteine is transferred to urm1 and mocs2a to form thiocarboxylation (-COSH) of their C-terminus. The reaction probably involves hydrogen sulfide that is generated from the persulfide intermediate and that acts as a nucleophile towards urm1 and mocs2a. Subsequently, a transient disulfide bond is formed. Does not use thiosulfate as sulfur donor; nfs1 probably acting as a sulfur donor for thiocarboxylation reactions.</text>
</comment>
<dbReference type="GO" id="GO:0007114">
    <property type="term" value="P:cell budding"/>
    <property type="evidence" value="ECO:0007669"/>
    <property type="project" value="EnsemblFungi"/>
</dbReference>
<comment type="pathway">
    <text evidence="14">Cofactor biosynthesis; molybdopterin biosynthesis.</text>
</comment>
<dbReference type="InterPro" id="IPR000594">
    <property type="entry name" value="ThiF_NAD_FAD-bd"/>
</dbReference>
<evidence type="ECO:0000313" key="18">
    <source>
        <dbReference type="Proteomes" id="UP000016931"/>
    </source>
</evidence>
<comment type="cofactor">
    <cofactor evidence="14">
        <name>Zn(2+)</name>
        <dbReference type="ChEBI" id="CHEBI:29105"/>
    </cofactor>
    <text evidence="14">Binds 1 zinc ion per subunit.</text>
</comment>
<keyword evidence="18" id="KW-1185">Reference proteome</keyword>
<evidence type="ECO:0000256" key="2">
    <source>
        <dbReference type="ARBA" id="ARBA00022490"/>
    </source>
</evidence>
<feature type="binding site" evidence="14">
    <location>
        <position position="402"/>
    </location>
    <ligand>
        <name>Zn(2+)</name>
        <dbReference type="ChEBI" id="CHEBI:29105"/>
    </ligand>
</feature>
<evidence type="ECO:0000256" key="7">
    <source>
        <dbReference type="ARBA" id="ARBA00022741"/>
    </source>
</evidence>
<evidence type="ECO:0000256" key="6">
    <source>
        <dbReference type="ARBA" id="ARBA00022723"/>
    </source>
</evidence>
<name>M3BX66_SPHMS</name>
<comment type="subcellular location">
    <subcellularLocation>
        <location evidence="1">Cytoplasm</location>
        <location evidence="1">Cytosol</location>
    </subcellularLocation>
</comment>
<evidence type="ECO:0000259" key="16">
    <source>
        <dbReference type="PROSITE" id="PS50206"/>
    </source>
</evidence>
<dbReference type="GO" id="GO:0046872">
    <property type="term" value="F:metal ion binding"/>
    <property type="evidence" value="ECO:0007669"/>
    <property type="project" value="UniProtKB-KW"/>
</dbReference>
<dbReference type="Pfam" id="PF00899">
    <property type="entry name" value="ThiF"/>
    <property type="match status" value="1"/>
</dbReference>
<comment type="pathway">
    <text evidence="14">tRNA modification; 5-methoxycarbonylmethyl-2-thiouridine-tRNA biosynthesis.</text>
</comment>
<dbReference type="SUPFAM" id="SSF69572">
    <property type="entry name" value="Activating enzymes of the ubiquitin-like proteins"/>
    <property type="match status" value="1"/>
</dbReference>
<comment type="catalytic activity">
    <reaction evidence="14">
        <text>[molybdopterin-synthase sulfur-carrier protein]-C-terminal Gly-Gly-AMP + S-sulfanyl-L-cysteinyl-[cysteine desulfurase] + AH2 = [molybdopterin-synthase sulfur-carrier protein]-C-terminal-Gly-aminoethanethioate + L-cysteinyl-[cysteine desulfurase] + A + AMP + 2 H(+)</text>
        <dbReference type="Rhea" id="RHEA:48612"/>
        <dbReference type="Rhea" id="RHEA-COMP:12157"/>
        <dbReference type="Rhea" id="RHEA-COMP:12158"/>
        <dbReference type="Rhea" id="RHEA-COMP:12159"/>
        <dbReference type="Rhea" id="RHEA-COMP:19907"/>
        <dbReference type="ChEBI" id="CHEBI:13193"/>
        <dbReference type="ChEBI" id="CHEBI:15378"/>
        <dbReference type="ChEBI" id="CHEBI:17499"/>
        <dbReference type="ChEBI" id="CHEBI:29950"/>
        <dbReference type="ChEBI" id="CHEBI:61963"/>
        <dbReference type="ChEBI" id="CHEBI:90618"/>
        <dbReference type="ChEBI" id="CHEBI:232372"/>
        <dbReference type="ChEBI" id="CHEBI:456215"/>
        <dbReference type="EC" id="2.8.1.11"/>
    </reaction>
</comment>
<keyword evidence="12 14" id="KW-0511">Multifunctional enzyme</keyword>
<dbReference type="Pfam" id="PF00581">
    <property type="entry name" value="Rhodanese"/>
    <property type="match status" value="1"/>
</dbReference>
<feature type="binding site" evidence="14">
    <location>
        <position position="301"/>
    </location>
    <ligand>
        <name>Zn(2+)</name>
        <dbReference type="ChEBI" id="CHEBI:29105"/>
    </ligand>
</feature>
<evidence type="ECO:0000256" key="1">
    <source>
        <dbReference type="ARBA" id="ARBA00004514"/>
    </source>
</evidence>
<evidence type="ECO:0000256" key="8">
    <source>
        <dbReference type="ARBA" id="ARBA00022786"/>
    </source>
</evidence>
<dbReference type="UniPathway" id="UPA00344"/>
<dbReference type="GO" id="GO:0005829">
    <property type="term" value="C:cytosol"/>
    <property type="evidence" value="ECO:0007669"/>
    <property type="project" value="UniProtKB-SubCell"/>
</dbReference>
<dbReference type="OMA" id="IPDVGMD"/>
<feature type="binding site" evidence="14">
    <location>
        <position position="181"/>
    </location>
    <ligand>
        <name>ATP</name>
        <dbReference type="ChEBI" id="CHEBI:30616"/>
    </ligand>
</feature>
<dbReference type="HOGENOM" id="CLU_013325_1_2_1"/>
<feature type="domain" description="Rhodanese" evidence="16">
    <location>
        <begin position="457"/>
        <end position="554"/>
    </location>
</feature>
<dbReference type="InterPro" id="IPR036873">
    <property type="entry name" value="Rhodanese-like_dom_sf"/>
</dbReference>
<keyword evidence="8" id="KW-0833">Ubl conjugation pathway</keyword>
<dbReference type="Proteomes" id="UP000016931">
    <property type="component" value="Unassembled WGS sequence"/>
</dbReference>
<dbReference type="PANTHER" id="PTHR10953:SF102">
    <property type="entry name" value="ADENYLYLTRANSFERASE AND SULFURTRANSFERASE MOCS3"/>
    <property type="match status" value="1"/>
</dbReference>
<reference evidence="17 18" key="1">
    <citation type="journal article" date="2012" name="PLoS Pathog.">
        <title>Diverse lifestyles and strategies of plant pathogenesis encoded in the genomes of eighteen Dothideomycetes fungi.</title>
        <authorList>
            <person name="Ohm R.A."/>
            <person name="Feau N."/>
            <person name="Henrissat B."/>
            <person name="Schoch C.L."/>
            <person name="Horwitz B.A."/>
            <person name="Barry K.W."/>
            <person name="Condon B.J."/>
            <person name="Copeland A.C."/>
            <person name="Dhillon B."/>
            <person name="Glaser F."/>
            <person name="Hesse C.N."/>
            <person name="Kosti I."/>
            <person name="LaButti K."/>
            <person name="Lindquist E.A."/>
            <person name="Lucas S."/>
            <person name="Salamov A.A."/>
            <person name="Bradshaw R.E."/>
            <person name="Ciuffetti L."/>
            <person name="Hamelin R.C."/>
            <person name="Kema G.H.J."/>
            <person name="Lawrence C."/>
            <person name="Scott J.A."/>
            <person name="Spatafora J.W."/>
            <person name="Turgeon B.G."/>
            <person name="de Wit P.J.G.M."/>
            <person name="Zhong S."/>
            <person name="Goodwin S.B."/>
            <person name="Grigoriev I.V."/>
        </authorList>
    </citation>
    <scope>NUCLEOTIDE SEQUENCE [LARGE SCALE GENOMIC DNA]</scope>
    <source>
        <strain evidence="17 18">SO2202</strain>
    </source>
</reference>
<dbReference type="GeneID" id="27902588"/>
<feature type="binding site" evidence="14">
    <location>
        <begin position="188"/>
        <end position="192"/>
    </location>
    <ligand>
        <name>ATP</name>
        <dbReference type="ChEBI" id="CHEBI:30616"/>
    </ligand>
</feature>
<dbReference type="InterPro" id="IPR001763">
    <property type="entry name" value="Rhodanese-like_dom"/>
</dbReference>